<keyword evidence="2" id="KW-1003">Cell membrane</keyword>
<comment type="subcellular location">
    <subcellularLocation>
        <location evidence="1">Cell membrane</location>
        <topology evidence="1">Multi-pass membrane protein</topology>
    </subcellularLocation>
</comment>
<reference evidence="9 10" key="1">
    <citation type="journal article" date="2019" name="Nat. Microbiol.">
        <title>Mediterranean grassland soil C-N compound turnover is dependent on rainfall and depth, and is mediated by genomically divergent microorganisms.</title>
        <authorList>
            <person name="Diamond S."/>
            <person name="Andeer P.F."/>
            <person name="Li Z."/>
            <person name="Crits-Christoph A."/>
            <person name="Burstein D."/>
            <person name="Anantharaman K."/>
            <person name="Lane K.R."/>
            <person name="Thomas B.C."/>
            <person name="Pan C."/>
            <person name="Northen T.R."/>
            <person name="Banfield J.F."/>
        </authorList>
    </citation>
    <scope>NUCLEOTIDE SEQUENCE [LARGE SCALE GENOMIC DNA]</scope>
    <source>
        <strain evidence="9">WS_11</strain>
    </source>
</reference>
<evidence type="ECO:0000313" key="10">
    <source>
        <dbReference type="Proteomes" id="UP000319771"/>
    </source>
</evidence>
<feature type="domain" description="ABC3 transporter permease C-terminal" evidence="7">
    <location>
        <begin position="261"/>
        <end position="380"/>
    </location>
</feature>
<keyword evidence="4 6" id="KW-1133">Transmembrane helix</keyword>
<sequence length="389" mass="40708">MAIPISYNLRNVVRRPMSTLATTLGIALVVAILVGALALASGFQAALVETGSPANLLALRTGADSEISSGIGRDAANILRSLPEVAAGPDGRPLASAEMVVLINAPRLGQSGSSNVTIRGIGAEGLALRDQVKITEGRMFTPGSDEVIVASRMARRFAHCGIGETMRLGQRDFTVVGHFSAGGSGFESEVWGDDAVLMPALNREDAFQSVTFRMRDPARFAALKQELEADRRLGIQVRTERAWYSEQSAVMGQVIRVGGVFITLIMAIGAIFGAMNTMFAAVRQRGREIAVLMTLGFSGAAITLSFLIESVMLALVGGAIGCLIALPINGITTSTTNWASFSEVAFAFRVTPGGMLVGLVFAGVLGLVGGFLPALRAGRQTLAAGLRAV</sequence>
<dbReference type="GO" id="GO:0022857">
    <property type="term" value="F:transmembrane transporter activity"/>
    <property type="evidence" value="ECO:0007669"/>
    <property type="project" value="TreeGrafter"/>
</dbReference>
<dbReference type="Proteomes" id="UP000319771">
    <property type="component" value="Unassembled WGS sequence"/>
</dbReference>
<evidence type="ECO:0000256" key="1">
    <source>
        <dbReference type="ARBA" id="ARBA00004651"/>
    </source>
</evidence>
<dbReference type="InterPro" id="IPR050250">
    <property type="entry name" value="Macrolide_Exporter_MacB"/>
</dbReference>
<keyword evidence="5 6" id="KW-0472">Membrane</keyword>
<dbReference type="PANTHER" id="PTHR30572:SF15">
    <property type="entry name" value="ABC TRANSPORTER PERMEASE"/>
    <property type="match status" value="1"/>
</dbReference>
<gene>
    <name evidence="9" type="ORF">E6K81_12955</name>
</gene>
<dbReference type="Pfam" id="PF12704">
    <property type="entry name" value="MacB_PCD"/>
    <property type="match status" value="1"/>
</dbReference>
<accession>A0A538U335</accession>
<evidence type="ECO:0000313" key="9">
    <source>
        <dbReference type="EMBL" id="TMQ70297.1"/>
    </source>
</evidence>
<dbReference type="AlphaFoldDB" id="A0A538U335"/>
<feature type="domain" description="MacB-like periplasmic core" evidence="8">
    <location>
        <begin position="19"/>
        <end position="229"/>
    </location>
</feature>
<protein>
    <submittedName>
        <fullName evidence="9">ABC transporter permease</fullName>
    </submittedName>
</protein>
<feature type="transmembrane region" description="Helical" evidence="6">
    <location>
        <begin position="314"/>
        <end position="332"/>
    </location>
</feature>
<feature type="transmembrane region" description="Helical" evidence="6">
    <location>
        <begin position="257"/>
        <end position="282"/>
    </location>
</feature>
<feature type="transmembrane region" description="Helical" evidence="6">
    <location>
        <begin position="289"/>
        <end position="308"/>
    </location>
</feature>
<evidence type="ECO:0000256" key="6">
    <source>
        <dbReference type="SAM" id="Phobius"/>
    </source>
</evidence>
<comment type="caution">
    <text evidence="9">The sequence shown here is derived from an EMBL/GenBank/DDBJ whole genome shotgun (WGS) entry which is preliminary data.</text>
</comment>
<dbReference type="GO" id="GO:0005886">
    <property type="term" value="C:plasma membrane"/>
    <property type="evidence" value="ECO:0007669"/>
    <property type="project" value="UniProtKB-SubCell"/>
</dbReference>
<evidence type="ECO:0000256" key="2">
    <source>
        <dbReference type="ARBA" id="ARBA00022475"/>
    </source>
</evidence>
<evidence type="ECO:0000259" key="8">
    <source>
        <dbReference type="Pfam" id="PF12704"/>
    </source>
</evidence>
<organism evidence="9 10">
    <name type="scientific">Eiseniibacteriota bacterium</name>
    <dbReference type="NCBI Taxonomy" id="2212470"/>
    <lineage>
        <taxon>Bacteria</taxon>
        <taxon>Candidatus Eiseniibacteriota</taxon>
    </lineage>
</organism>
<evidence type="ECO:0000256" key="5">
    <source>
        <dbReference type="ARBA" id="ARBA00023136"/>
    </source>
</evidence>
<evidence type="ECO:0000259" key="7">
    <source>
        <dbReference type="Pfam" id="PF02687"/>
    </source>
</evidence>
<name>A0A538U335_UNCEI</name>
<feature type="transmembrane region" description="Helical" evidence="6">
    <location>
        <begin position="353"/>
        <end position="372"/>
    </location>
</feature>
<dbReference type="Pfam" id="PF02687">
    <property type="entry name" value="FtsX"/>
    <property type="match status" value="1"/>
</dbReference>
<evidence type="ECO:0000256" key="3">
    <source>
        <dbReference type="ARBA" id="ARBA00022692"/>
    </source>
</evidence>
<proteinExistence type="predicted"/>
<evidence type="ECO:0000256" key="4">
    <source>
        <dbReference type="ARBA" id="ARBA00022989"/>
    </source>
</evidence>
<dbReference type="InterPro" id="IPR025857">
    <property type="entry name" value="MacB_PCD"/>
</dbReference>
<dbReference type="InterPro" id="IPR003838">
    <property type="entry name" value="ABC3_permease_C"/>
</dbReference>
<dbReference type="EMBL" id="VBPB01000236">
    <property type="protein sequence ID" value="TMQ70297.1"/>
    <property type="molecule type" value="Genomic_DNA"/>
</dbReference>
<dbReference type="PANTHER" id="PTHR30572">
    <property type="entry name" value="MEMBRANE COMPONENT OF TRANSPORTER-RELATED"/>
    <property type="match status" value="1"/>
</dbReference>
<keyword evidence="3 6" id="KW-0812">Transmembrane</keyword>